<protein>
    <submittedName>
        <fullName evidence="1">Uncharacterized protein</fullName>
    </submittedName>
</protein>
<keyword evidence="2" id="KW-1185">Reference proteome</keyword>
<dbReference type="EMBL" id="JANPWB010000004">
    <property type="protein sequence ID" value="KAJ1191510.1"/>
    <property type="molecule type" value="Genomic_DNA"/>
</dbReference>
<reference evidence="1" key="1">
    <citation type="journal article" date="2022" name="bioRxiv">
        <title>Sequencing and chromosome-scale assembly of the giantPleurodeles waltlgenome.</title>
        <authorList>
            <person name="Brown T."/>
            <person name="Elewa A."/>
            <person name="Iarovenko S."/>
            <person name="Subramanian E."/>
            <person name="Araus A.J."/>
            <person name="Petzold A."/>
            <person name="Susuki M."/>
            <person name="Suzuki K.-i.T."/>
            <person name="Hayashi T."/>
            <person name="Toyoda A."/>
            <person name="Oliveira C."/>
            <person name="Osipova E."/>
            <person name="Leigh N.D."/>
            <person name="Simon A."/>
            <person name="Yun M.H."/>
        </authorList>
    </citation>
    <scope>NUCLEOTIDE SEQUENCE</scope>
    <source>
        <strain evidence="1">20211129_DDA</strain>
        <tissue evidence="1">Liver</tissue>
    </source>
</reference>
<dbReference type="AlphaFoldDB" id="A0AAV7UR26"/>
<organism evidence="1 2">
    <name type="scientific">Pleurodeles waltl</name>
    <name type="common">Iberian ribbed newt</name>
    <dbReference type="NCBI Taxonomy" id="8319"/>
    <lineage>
        <taxon>Eukaryota</taxon>
        <taxon>Metazoa</taxon>
        <taxon>Chordata</taxon>
        <taxon>Craniata</taxon>
        <taxon>Vertebrata</taxon>
        <taxon>Euteleostomi</taxon>
        <taxon>Amphibia</taxon>
        <taxon>Batrachia</taxon>
        <taxon>Caudata</taxon>
        <taxon>Salamandroidea</taxon>
        <taxon>Salamandridae</taxon>
        <taxon>Pleurodelinae</taxon>
        <taxon>Pleurodeles</taxon>
    </lineage>
</organism>
<evidence type="ECO:0000313" key="2">
    <source>
        <dbReference type="Proteomes" id="UP001066276"/>
    </source>
</evidence>
<evidence type="ECO:0000313" key="1">
    <source>
        <dbReference type="EMBL" id="KAJ1191510.1"/>
    </source>
</evidence>
<proteinExistence type="predicted"/>
<sequence length="111" mass="12859">MARAKGSVWLRYLRRRSRPQHKLTQEVFTEGIALPGAGYHPCKQSHLKTEEKAWCDRRCRRWTSVVLGGSRLRKGVQDAIQQERCGCRDGCGIFDRRLGRRAVRILPRPCL</sequence>
<dbReference type="Proteomes" id="UP001066276">
    <property type="component" value="Chromosome 2_2"/>
</dbReference>
<gene>
    <name evidence="1" type="ORF">NDU88_000826</name>
</gene>
<accession>A0AAV7UR26</accession>
<comment type="caution">
    <text evidence="1">The sequence shown here is derived from an EMBL/GenBank/DDBJ whole genome shotgun (WGS) entry which is preliminary data.</text>
</comment>
<name>A0AAV7UR26_PLEWA</name>